<evidence type="ECO:0000313" key="3">
    <source>
        <dbReference type="Proteomes" id="UP001157946"/>
    </source>
</evidence>
<proteinExistence type="predicted"/>
<dbReference type="AlphaFoldDB" id="A0AA46AGZ9"/>
<name>A0AA46AGZ9_9BACL</name>
<evidence type="ECO:0000256" key="1">
    <source>
        <dbReference type="SAM" id="MobiDB-lite"/>
    </source>
</evidence>
<evidence type="ECO:0000313" key="2">
    <source>
        <dbReference type="EMBL" id="SMP33504.1"/>
    </source>
</evidence>
<dbReference type="RefSeq" id="WP_284724620.1">
    <property type="nucleotide sequence ID" value="NZ_FXTU01000010.1"/>
</dbReference>
<feature type="compositionally biased region" description="Basic residues" evidence="1">
    <location>
        <begin position="7"/>
        <end position="16"/>
    </location>
</feature>
<organism evidence="2 3">
    <name type="scientific">Laceyella tengchongensis</name>
    <dbReference type="NCBI Taxonomy" id="574699"/>
    <lineage>
        <taxon>Bacteria</taxon>
        <taxon>Bacillati</taxon>
        <taxon>Bacillota</taxon>
        <taxon>Bacilli</taxon>
        <taxon>Bacillales</taxon>
        <taxon>Thermoactinomycetaceae</taxon>
        <taxon>Laceyella</taxon>
    </lineage>
</organism>
<protein>
    <submittedName>
        <fullName evidence="2">Uncharacterized protein</fullName>
    </submittedName>
</protein>
<keyword evidence="3" id="KW-1185">Reference proteome</keyword>
<sequence>MADGRKPKTSRIRKARQLSPKKLSATEPSASPGAREDETPSGGGKNQEFVDPFQRLIEEIGTRTELRTREFYLRGTNIRAVLLFLNELADSNMLNEHVLKPLLMNFRLSNEAEGAKMPANVLDIIRAVRQSDRA</sequence>
<reference evidence="2" key="1">
    <citation type="submission" date="2017-05" db="EMBL/GenBank/DDBJ databases">
        <authorList>
            <person name="Varghese N."/>
            <person name="Submissions S."/>
        </authorList>
    </citation>
    <scope>NUCLEOTIDE SEQUENCE</scope>
    <source>
        <strain evidence="2">DSM 45262</strain>
    </source>
</reference>
<gene>
    <name evidence="2" type="ORF">SAMN06265361_1105</name>
</gene>
<comment type="caution">
    <text evidence="2">The sequence shown here is derived from an EMBL/GenBank/DDBJ whole genome shotgun (WGS) entry which is preliminary data.</text>
</comment>
<feature type="region of interest" description="Disordered" evidence="1">
    <location>
        <begin position="1"/>
        <end position="51"/>
    </location>
</feature>
<accession>A0AA46AGZ9</accession>
<dbReference type="Proteomes" id="UP001157946">
    <property type="component" value="Unassembled WGS sequence"/>
</dbReference>
<dbReference type="EMBL" id="FXTU01000010">
    <property type="protein sequence ID" value="SMP33504.1"/>
    <property type="molecule type" value="Genomic_DNA"/>
</dbReference>